<sequence>MKLIFHGHSCIEIQLKDGTTLLIDPFITGNPVSDLKAEEVKMDVVLVTHGHGDHIGDMVPIAKSNDALVISIVEIANFAGKQGIASHGMNLGGKYDFPFGRIQFVPALHSSGYDFEGSTLYMGEPAGIILQAEGKTIYHAGDTALFSDMKLLNTFYDVDVAFLPIGDNFTMGPDEAVVAAEYIGAKTVVPIHYNTFDLIRQDASDFVDQLKSGTGKIMMVGESMEL</sequence>
<evidence type="ECO:0000313" key="5">
    <source>
        <dbReference type="Proteomes" id="UP000673375"/>
    </source>
</evidence>
<keyword evidence="5" id="KW-1185">Reference proteome</keyword>
<dbReference type="PANTHER" id="PTHR43546">
    <property type="entry name" value="UPF0173 METAL-DEPENDENT HYDROLASE MJ1163-RELATED"/>
    <property type="match status" value="1"/>
</dbReference>
<dbReference type="RefSeq" id="WP_209555629.1">
    <property type="nucleotide sequence ID" value="NZ_JAEDXU010000001.1"/>
</dbReference>
<dbReference type="EMBL" id="JAEDXU010000001">
    <property type="protein sequence ID" value="MBP1044832.1"/>
    <property type="molecule type" value="Genomic_DNA"/>
</dbReference>
<dbReference type="NCBIfam" id="NF001911">
    <property type="entry name" value="PRK00685.1"/>
    <property type="match status" value="1"/>
</dbReference>
<dbReference type="Gene3D" id="3.60.15.10">
    <property type="entry name" value="Ribonuclease Z/Hydroxyacylglutathione hydrolase-like"/>
    <property type="match status" value="1"/>
</dbReference>
<evidence type="ECO:0000256" key="2">
    <source>
        <dbReference type="HAMAP-Rule" id="MF_00457"/>
    </source>
</evidence>
<dbReference type="SMART" id="SM00849">
    <property type="entry name" value="Lactamase_B"/>
    <property type="match status" value="1"/>
</dbReference>
<accession>A0ABS4CF07</accession>
<dbReference type="InterPro" id="IPR001279">
    <property type="entry name" value="Metallo-B-lactamas"/>
</dbReference>
<dbReference type="HAMAP" id="MF_00457">
    <property type="entry name" value="UPF0173"/>
    <property type="match status" value="1"/>
</dbReference>
<reference evidence="4 5" key="1">
    <citation type="submission" date="2020-12" db="EMBL/GenBank/DDBJ databases">
        <title>Vagococcus allomyrinae sp. nov. and Enterococcus lavae sp. nov., isolated from the larvae of Allomyrina dichotoma.</title>
        <authorList>
            <person name="Lee S.D."/>
        </authorList>
    </citation>
    <scope>NUCLEOTIDE SEQUENCE [LARGE SCALE GENOMIC DNA]</scope>
    <source>
        <strain evidence="4 5">BWM-S5</strain>
    </source>
</reference>
<evidence type="ECO:0000259" key="3">
    <source>
        <dbReference type="SMART" id="SM00849"/>
    </source>
</evidence>
<dbReference type="SUPFAM" id="SSF56281">
    <property type="entry name" value="Metallo-hydrolase/oxidoreductase"/>
    <property type="match status" value="1"/>
</dbReference>
<proteinExistence type="inferred from homology"/>
<protein>
    <recommendedName>
        <fullName evidence="2">UPF0173 metal-dependent hydrolase I6N96_00965</fullName>
    </recommendedName>
</protein>
<gene>
    <name evidence="4" type="ORF">I6N96_00965</name>
</gene>
<dbReference type="InterPro" id="IPR050114">
    <property type="entry name" value="UPF0173_UPF0282_UlaG_hydrolase"/>
</dbReference>
<name>A0ABS4CF07_9ENTE</name>
<dbReference type="InterPro" id="IPR036866">
    <property type="entry name" value="RibonucZ/Hydroxyglut_hydro"/>
</dbReference>
<dbReference type="InterPro" id="IPR022877">
    <property type="entry name" value="UPF0173"/>
</dbReference>
<keyword evidence="1 2" id="KW-0378">Hydrolase</keyword>
<evidence type="ECO:0000256" key="1">
    <source>
        <dbReference type="ARBA" id="ARBA00022801"/>
    </source>
</evidence>
<organism evidence="4 5">
    <name type="scientific">Enterococcus larvae</name>
    <dbReference type="NCBI Taxonomy" id="2794352"/>
    <lineage>
        <taxon>Bacteria</taxon>
        <taxon>Bacillati</taxon>
        <taxon>Bacillota</taxon>
        <taxon>Bacilli</taxon>
        <taxon>Lactobacillales</taxon>
        <taxon>Enterococcaceae</taxon>
        <taxon>Enterococcus</taxon>
    </lineage>
</organism>
<evidence type="ECO:0000313" key="4">
    <source>
        <dbReference type="EMBL" id="MBP1044832.1"/>
    </source>
</evidence>
<feature type="domain" description="Metallo-beta-lactamase" evidence="3">
    <location>
        <begin position="7"/>
        <end position="192"/>
    </location>
</feature>
<comment type="similarity">
    <text evidence="2">Belongs to the UPF0173 family.</text>
</comment>
<dbReference type="Proteomes" id="UP000673375">
    <property type="component" value="Unassembled WGS sequence"/>
</dbReference>
<dbReference type="GO" id="GO:0016787">
    <property type="term" value="F:hydrolase activity"/>
    <property type="evidence" value="ECO:0007669"/>
    <property type="project" value="UniProtKB-KW"/>
</dbReference>
<comment type="caution">
    <text evidence="4">The sequence shown here is derived from an EMBL/GenBank/DDBJ whole genome shotgun (WGS) entry which is preliminary data.</text>
</comment>
<dbReference type="PANTHER" id="PTHR43546:SF3">
    <property type="entry name" value="UPF0173 METAL-DEPENDENT HYDROLASE MJ1163"/>
    <property type="match status" value="1"/>
</dbReference>
<dbReference type="Pfam" id="PF12706">
    <property type="entry name" value="Lactamase_B_2"/>
    <property type="match status" value="1"/>
</dbReference>